<dbReference type="GO" id="GO:0051301">
    <property type="term" value="P:cell division"/>
    <property type="evidence" value="ECO:0007669"/>
    <property type="project" value="UniProtKB-KW"/>
</dbReference>
<feature type="compositionally biased region" description="Basic and acidic residues" evidence="8">
    <location>
        <begin position="56"/>
        <end position="79"/>
    </location>
</feature>
<evidence type="ECO:0000256" key="7">
    <source>
        <dbReference type="ARBA" id="ARBA00023306"/>
    </source>
</evidence>
<evidence type="ECO:0000256" key="8">
    <source>
        <dbReference type="SAM" id="MobiDB-lite"/>
    </source>
</evidence>
<comment type="caution">
    <text evidence="11">The sequence shown here is derived from an EMBL/GenBank/DDBJ whole genome shotgun (WGS) entry which is preliminary data.</text>
</comment>
<dbReference type="AlphaFoldDB" id="A0A931IEP4"/>
<dbReference type="PANTHER" id="PTHR37820">
    <property type="entry name" value="CELL DIVISION PROTEIN DIVIB"/>
    <property type="match status" value="1"/>
</dbReference>
<dbReference type="InterPro" id="IPR034746">
    <property type="entry name" value="POTRA"/>
</dbReference>
<proteinExistence type="predicted"/>
<name>A0A931IEP4_9NOCA</name>
<feature type="compositionally biased region" description="Low complexity" evidence="8">
    <location>
        <begin position="17"/>
        <end position="30"/>
    </location>
</feature>
<evidence type="ECO:0000256" key="3">
    <source>
        <dbReference type="ARBA" id="ARBA00022618"/>
    </source>
</evidence>
<sequence length="322" mass="34313">MSRRLRSGARGRGIGGTSERAGAGAAARTRSGTRERSGSVASGRVSAGTVGQPRPGARDRVRAETTEHTETSGRAEEPGGVRFEASRRVGAELVRRLRSERVGGLRQLRLWGLLAVALLTVALVSAWFTPMLSVRTVEIDGAVAVSQDQVREQLRVESGRSMLRIDTVEMARRVATLPKVRTARVQRVFPSTVRVTVVERAPLLYFDSPQGAHLMDVDGVEYAIEAAPIGVPKLVADRPGAADPVTVAAVAVLAVLPPALTIQVAQVLARTVSDISLQLTDGRSVLWGGANDAERKAQVVLPLLTREGTVFDVSSPNLVTVK</sequence>
<keyword evidence="2" id="KW-1003">Cell membrane</keyword>
<keyword evidence="5 9" id="KW-1133">Transmembrane helix</keyword>
<dbReference type="InterPro" id="IPR013685">
    <property type="entry name" value="POTRA_FtsQ_type"/>
</dbReference>
<keyword evidence="12" id="KW-1185">Reference proteome</keyword>
<reference evidence="11" key="1">
    <citation type="submission" date="2020-11" db="EMBL/GenBank/DDBJ databases">
        <title>Nocardia NEAU-351.nov., a novel actinomycete isolated from the cow dung.</title>
        <authorList>
            <person name="Zhang X."/>
        </authorList>
    </citation>
    <scope>NUCLEOTIDE SEQUENCE</scope>
    <source>
        <strain evidence="11">NEAU-351</strain>
    </source>
</reference>
<keyword evidence="6 9" id="KW-0472">Membrane</keyword>
<dbReference type="PROSITE" id="PS51779">
    <property type="entry name" value="POTRA"/>
    <property type="match status" value="1"/>
</dbReference>
<evidence type="ECO:0000256" key="4">
    <source>
        <dbReference type="ARBA" id="ARBA00022692"/>
    </source>
</evidence>
<evidence type="ECO:0000259" key="10">
    <source>
        <dbReference type="PROSITE" id="PS51779"/>
    </source>
</evidence>
<keyword evidence="7" id="KW-0131">Cell cycle</keyword>
<feature type="compositionally biased region" description="Low complexity" evidence="8">
    <location>
        <begin position="38"/>
        <end position="51"/>
    </location>
</feature>
<keyword evidence="4 9" id="KW-0812">Transmembrane</keyword>
<protein>
    <submittedName>
        <fullName evidence="11">FtsQ-type POTRA domain-containing protein</fullName>
    </submittedName>
</protein>
<dbReference type="GO" id="GO:0005886">
    <property type="term" value="C:plasma membrane"/>
    <property type="evidence" value="ECO:0007669"/>
    <property type="project" value="TreeGrafter"/>
</dbReference>
<dbReference type="EMBL" id="JADMLG010000013">
    <property type="protein sequence ID" value="MBH0780114.1"/>
    <property type="molecule type" value="Genomic_DNA"/>
</dbReference>
<dbReference type="Proteomes" id="UP000655751">
    <property type="component" value="Unassembled WGS sequence"/>
</dbReference>
<dbReference type="Pfam" id="PF08478">
    <property type="entry name" value="POTRA_1"/>
    <property type="match status" value="1"/>
</dbReference>
<evidence type="ECO:0000256" key="2">
    <source>
        <dbReference type="ARBA" id="ARBA00022475"/>
    </source>
</evidence>
<evidence type="ECO:0000256" key="6">
    <source>
        <dbReference type="ARBA" id="ARBA00023136"/>
    </source>
</evidence>
<evidence type="ECO:0000256" key="9">
    <source>
        <dbReference type="SAM" id="Phobius"/>
    </source>
</evidence>
<dbReference type="InterPro" id="IPR050487">
    <property type="entry name" value="FtsQ_DivIB"/>
</dbReference>
<feature type="region of interest" description="Disordered" evidence="8">
    <location>
        <begin position="1"/>
        <end position="79"/>
    </location>
</feature>
<evidence type="ECO:0000313" key="11">
    <source>
        <dbReference type="EMBL" id="MBH0780114.1"/>
    </source>
</evidence>
<keyword evidence="3" id="KW-0132">Cell division</keyword>
<accession>A0A931IEP4</accession>
<evidence type="ECO:0000313" key="12">
    <source>
        <dbReference type="Proteomes" id="UP000655751"/>
    </source>
</evidence>
<comment type="subcellular location">
    <subcellularLocation>
        <location evidence="1">Membrane</location>
    </subcellularLocation>
</comment>
<feature type="transmembrane region" description="Helical" evidence="9">
    <location>
        <begin position="108"/>
        <end position="128"/>
    </location>
</feature>
<feature type="domain" description="POTRA" evidence="10">
    <location>
        <begin position="132"/>
        <end position="200"/>
    </location>
</feature>
<evidence type="ECO:0000256" key="5">
    <source>
        <dbReference type="ARBA" id="ARBA00022989"/>
    </source>
</evidence>
<gene>
    <name evidence="11" type="ORF">IT779_27955</name>
</gene>
<dbReference type="Gene3D" id="3.10.20.310">
    <property type="entry name" value="membrane protein fhac"/>
    <property type="match status" value="1"/>
</dbReference>
<organism evidence="11 12">
    <name type="scientific">Nocardia bovistercoris</name>
    <dbReference type="NCBI Taxonomy" id="2785916"/>
    <lineage>
        <taxon>Bacteria</taxon>
        <taxon>Bacillati</taxon>
        <taxon>Actinomycetota</taxon>
        <taxon>Actinomycetes</taxon>
        <taxon>Mycobacteriales</taxon>
        <taxon>Nocardiaceae</taxon>
        <taxon>Nocardia</taxon>
    </lineage>
</organism>
<dbReference type="PANTHER" id="PTHR37820:SF1">
    <property type="entry name" value="CELL DIVISION PROTEIN FTSQ"/>
    <property type="match status" value="1"/>
</dbReference>
<evidence type="ECO:0000256" key="1">
    <source>
        <dbReference type="ARBA" id="ARBA00004370"/>
    </source>
</evidence>